<feature type="region of interest" description="Disordered" evidence="1">
    <location>
        <begin position="1"/>
        <end position="73"/>
    </location>
</feature>
<comment type="caution">
    <text evidence="2">The sequence shown here is derived from an EMBL/GenBank/DDBJ whole genome shotgun (WGS) entry which is preliminary data.</text>
</comment>
<keyword evidence="3" id="KW-1185">Reference proteome</keyword>
<protein>
    <submittedName>
        <fullName evidence="2">Uncharacterized protein</fullName>
    </submittedName>
</protein>
<feature type="compositionally biased region" description="Polar residues" evidence="1">
    <location>
        <begin position="28"/>
        <end position="41"/>
    </location>
</feature>
<organism evidence="2 3">
    <name type="scientific">Lithohypha guttulata</name>
    <dbReference type="NCBI Taxonomy" id="1690604"/>
    <lineage>
        <taxon>Eukaryota</taxon>
        <taxon>Fungi</taxon>
        <taxon>Dikarya</taxon>
        <taxon>Ascomycota</taxon>
        <taxon>Pezizomycotina</taxon>
        <taxon>Eurotiomycetes</taxon>
        <taxon>Chaetothyriomycetidae</taxon>
        <taxon>Chaetothyriales</taxon>
        <taxon>Trichomeriaceae</taxon>
        <taxon>Lithohypha</taxon>
    </lineage>
</organism>
<feature type="compositionally biased region" description="Polar residues" evidence="1">
    <location>
        <begin position="51"/>
        <end position="70"/>
    </location>
</feature>
<gene>
    <name evidence="2" type="ORF">LTR24_005535</name>
</gene>
<feature type="compositionally biased region" description="Basic and acidic residues" evidence="1">
    <location>
        <begin position="1"/>
        <end position="11"/>
    </location>
</feature>
<dbReference type="EMBL" id="JAVRRG010000064">
    <property type="protein sequence ID" value="KAK5092094.1"/>
    <property type="molecule type" value="Genomic_DNA"/>
</dbReference>
<evidence type="ECO:0000256" key="1">
    <source>
        <dbReference type="SAM" id="MobiDB-lite"/>
    </source>
</evidence>
<proteinExistence type="predicted"/>
<evidence type="ECO:0000313" key="2">
    <source>
        <dbReference type="EMBL" id="KAK5092094.1"/>
    </source>
</evidence>
<evidence type="ECO:0000313" key="3">
    <source>
        <dbReference type="Proteomes" id="UP001345013"/>
    </source>
</evidence>
<reference evidence="2 3" key="1">
    <citation type="submission" date="2023-08" db="EMBL/GenBank/DDBJ databases">
        <title>Black Yeasts Isolated from many extreme environments.</title>
        <authorList>
            <person name="Coleine C."/>
            <person name="Stajich J.E."/>
            <person name="Selbmann L."/>
        </authorList>
    </citation>
    <scope>NUCLEOTIDE SEQUENCE [LARGE SCALE GENOMIC DNA]</scope>
    <source>
        <strain evidence="2 3">CCFEE 5885</strain>
    </source>
</reference>
<sequence>MDEAQNPEHDAAQLSSSQATFVPPRESQPPTSAQGFGTSINDGRDGAGENDATTTDRANGQASGAQSDPRSMSFAEAVKQFQDKLDQEFLTFEHELHEKDPQDVVNDIEEWDLLENEYQAEVGNVVAQEQDIMDAFDARFKQFLLWMQTSNERETSRALKRIKTQSAFVQNSEATLVGQEQHCE</sequence>
<name>A0ABR0K902_9EURO</name>
<accession>A0ABR0K902</accession>
<dbReference type="Proteomes" id="UP001345013">
    <property type="component" value="Unassembled WGS sequence"/>
</dbReference>